<comment type="similarity">
    <text evidence="1">Belongs to the protein kinase superfamily. CAMK Ser/Thr protein kinase family. PIM subfamily.</text>
</comment>
<feature type="domain" description="Protein kinase" evidence="10">
    <location>
        <begin position="185"/>
        <end position="391"/>
    </location>
</feature>
<dbReference type="GO" id="GO:0005524">
    <property type="term" value="F:ATP binding"/>
    <property type="evidence" value="ECO:0007669"/>
    <property type="project" value="UniProtKB-KW"/>
</dbReference>
<keyword evidence="12" id="KW-1185">Reference proteome</keyword>
<dbReference type="GO" id="GO:0004674">
    <property type="term" value="F:protein serine/threonine kinase activity"/>
    <property type="evidence" value="ECO:0007669"/>
    <property type="project" value="UniProtKB-KW"/>
</dbReference>
<dbReference type="InterPro" id="IPR008271">
    <property type="entry name" value="Ser/Thr_kinase_AS"/>
</dbReference>
<dbReference type="Ensembl" id="ENSCCRT00000176836.1">
    <property type="protein sequence ID" value="ENSCCRP00000170448.1"/>
    <property type="gene ID" value="ENSCCRG00000044573.2"/>
</dbReference>
<comment type="catalytic activity">
    <reaction evidence="9">
        <text>L-seryl-[protein] + ATP = O-phospho-L-seryl-[protein] + ADP + H(+)</text>
        <dbReference type="Rhea" id="RHEA:17989"/>
        <dbReference type="Rhea" id="RHEA-COMP:9863"/>
        <dbReference type="Rhea" id="RHEA-COMP:11604"/>
        <dbReference type="ChEBI" id="CHEBI:15378"/>
        <dbReference type="ChEBI" id="CHEBI:29999"/>
        <dbReference type="ChEBI" id="CHEBI:30616"/>
        <dbReference type="ChEBI" id="CHEBI:83421"/>
        <dbReference type="ChEBI" id="CHEBI:456216"/>
        <dbReference type="EC" id="2.7.11.1"/>
    </reaction>
</comment>
<dbReference type="PROSITE" id="PS50011">
    <property type="entry name" value="PROTEIN_KINASE_DOM"/>
    <property type="match status" value="1"/>
</dbReference>
<evidence type="ECO:0000256" key="7">
    <source>
        <dbReference type="ARBA" id="ARBA00022840"/>
    </source>
</evidence>
<dbReference type="GO" id="GO:0007346">
    <property type="term" value="P:regulation of mitotic cell cycle"/>
    <property type="evidence" value="ECO:0007669"/>
    <property type="project" value="TreeGrafter"/>
</dbReference>
<sequence>SLEEPIPSHSQVSDDWSDSIFQDVVGDLSKWTADILQALNGVLSKFNDNSLQTPVHVSPDLSIDVSQAPVTVTVDCRVNDPQTTVCATSDCCVDISKTTICATSDCSVDVPKTTVCAKSDSDDHAPPAVFYAEPDSEDDAPPAVFYAKPDSNVDSPEAGVCQTEDRVSPQSGQLQDKTNINSCSYEIGIHLGRGGFGTVYAVTCLKDGLNFYNIYLDGYPKPVPLEVLLDWQEKPGYYMMVLEQPMLSQCLYEFIKNYKGRIREDLGQFIMRQATSAAQTCCQREVLYRDIKAENFLINLSNLEGKRIDFGCGDFLTDAGYKSFACTKQYCPPKYLMTNLSSVKFKVIITRFSFFFTECCSFICSCLQIDPKQRIELEKLSLHNWFMVNTF</sequence>
<dbReference type="Pfam" id="PF00069">
    <property type="entry name" value="Pkinase"/>
    <property type="match status" value="1"/>
</dbReference>
<dbReference type="SUPFAM" id="SSF56112">
    <property type="entry name" value="Protein kinase-like (PK-like)"/>
    <property type="match status" value="1"/>
</dbReference>
<evidence type="ECO:0000256" key="5">
    <source>
        <dbReference type="ARBA" id="ARBA00022741"/>
    </source>
</evidence>
<dbReference type="GO" id="GO:0005737">
    <property type="term" value="C:cytoplasm"/>
    <property type="evidence" value="ECO:0007669"/>
    <property type="project" value="TreeGrafter"/>
</dbReference>
<reference evidence="11" key="2">
    <citation type="submission" date="2025-09" db="UniProtKB">
        <authorList>
            <consortium name="Ensembl"/>
        </authorList>
    </citation>
    <scope>IDENTIFICATION</scope>
</reference>
<evidence type="ECO:0000259" key="10">
    <source>
        <dbReference type="PROSITE" id="PS50011"/>
    </source>
</evidence>
<dbReference type="InterPro" id="IPR000719">
    <property type="entry name" value="Prot_kinase_dom"/>
</dbReference>
<keyword evidence="7" id="KW-0067">ATP-binding</keyword>
<accession>A0A9J8CLX3</accession>
<dbReference type="AlphaFoldDB" id="A0A9J8CLX3"/>
<keyword evidence="3" id="KW-0723">Serine/threonine-protein kinase</keyword>
<evidence type="ECO:0000256" key="3">
    <source>
        <dbReference type="ARBA" id="ARBA00022527"/>
    </source>
</evidence>
<evidence type="ECO:0000313" key="12">
    <source>
        <dbReference type="Proteomes" id="UP001108240"/>
    </source>
</evidence>
<proteinExistence type="inferred from homology"/>
<dbReference type="Proteomes" id="UP001108240">
    <property type="component" value="Unplaced"/>
</dbReference>
<evidence type="ECO:0000256" key="9">
    <source>
        <dbReference type="ARBA" id="ARBA00048679"/>
    </source>
</evidence>
<comment type="catalytic activity">
    <reaction evidence="8">
        <text>L-threonyl-[protein] + ATP = O-phospho-L-threonyl-[protein] + ADP + H(+)</text>
        <dbReference type="Rhea" id="RHEA:46608"/>
        <dbReference type="Rhea" id="RHEA-COMP:11060"/>
        <dbReference type="Rhea" id="RHEA-COMP:11605"/>
        <dbReference type="ChEBI" id="CHEBI:15378"/>
        <dbReference type="ChEBI" id="CHEBI:30013"/>
        <dbReference type="ChEBI" id="CHEBI:30616"/>
        <dbReference type="ChEBI" id="CHEBI:61977"/>
        <dbReference type="ChEBI" id="CHEBI:456216"/>
        <dbReference type="EC" id="2.7.11.1"/>
    </reaction>
</comment>
<keyword evidence="6" id="KW-0418">Kinase</keyword>
<dbReference type="OMA" id="FFFTECC"/>
<evidence type="ECO:0000256" key="1">
    <source>
        <dbReference type="ARBA" id="ARBA00005505"/>
    </source>
</evidence>
<dbReference type="PANTHER" id="PTHR22984:SF11">
    <property type="entry name" value="AURORA KINASE-RELATED"/>
    <property type="match status" value="1"/>
</dbReference>
<dbReference type="PROSITE" id="PS00108">
    <property type="entry name" value="PROTEIN_KINASE_ST"/>
    <property type="match status" value="1"/>
</dbReference>
<dbReference type="GO" id="GO:0043066">
    <property type="term" value="P:negative regulation of apoptotic process"/>
    <property type="evidence" value="ECO:0007669"/>
    <property type="project" value="TreeGrafter"/>
</dbReference>
<dbReference type="Gene3D" id="1.10.510.10">
    <property type="entry name" value="Transferase(Phosphotransferase) domain 1"/>
    <property type="match status" value="1"/>
</dbReference>
<organism evidence="11 12">
    <name type="scientific">Cyprinus carpio carpio</name>
    <dbReference type="NCBI Taxonomy" id="630221"/>
    <lineage>
        <taxon>Eukaryota</taxon>
        <taxon>Metazoa</taxon>
        <taxon>Chordata</taxon>
        <taxon>Craniata</taxon>
        <taxon>Vertebrata</taxon>
        <taxon>Euteleostomi</taxon>
        <taxon>Actinopterygii</taxon>
        <taxon>Neopterygii</taxon>
        <taxon>Teleostei</taxon>
        <taxon>Ostariophysi</taxon>
        <taxon>Cypriniformes</taxon>
        <taxon>Cyprinidae</taxon>
        <taxon>Cyprininae</taxon>
        <taxon>Cyprinus</taxon>
    </lineage>
</organism>
<evidence type="ECO:0000256" key="6">
    <source>
        <dbReference type="ARBA" id="ARBA00022777"/>
    </source>
</evidence>
<protein>
    <recommendedName>
        <fullName evidence="2">non-specific serine/threonine protein kinase</fullName>
        <ecNumber evidence="2">2.7.11.1</ecNumber>
    </recommendedName>
</protein>
<dbReference type="InterPro" id="IPR011009">
    <property type="entry name" value="Kinase-like_dom_sf"/>
</dbReference>
<dbReference type="GeneTree" id="ENSGT00950000182996"/>
<evidence type="ECO:0000256" key="4">
    <source>
        <dbReference type="ARBA" id="ARBA00022679"/>
    </source>
</evidence>
<evidence type="ECO:0000313" key="11">
    <source>
        <dbReference type="Ensembl" id="ENSCCRP00000170448.1"/>
    </source>
</evidence>
<dbReference type="EC" id="2.7.11.1" evidence="2"/>
<dbReference type="PANTHER" id="PTHR22984">
    <property type="entry name" value="SERINE/THREONINE-PROTEIN KINASE PIM"/>
    <property type="match status" value="1"/>
</dbReference>
<name>A0A9J8CLX3_CYPCA</name>
<dbReference type="InterPro" id="IPR051138">
    <property type="entry name" value="PIM_Ser/Thr_kinase"/>
</dbReference>
<keyword evidence="5" id="KW-0547">Nucleotide-binding</keyword>
<evidence type="ECO:0000256" key="8">
    <source>
        <dbReference type="ARBA" id="ARBA00047899"/>
    </source>
</evidence>
<keyword evidence="4" id="KW-0808">Transferase</keyword>
<evidence type="ECO:0000256" key="2">
    <source>
        <dbReference type="ARBA" id="ARBA00012513"/>
    </source>
</evidence>
<dbReference type="SMART" id="SM00220">
    <property type="entry name" value="S_TKc"/>
    <property type="match status" value="1"/>
</dbReference>
<reference evidence="11" key="1">
    <citation type="submission" date="2025-08" db="UniProtKB">
        <authorList>
            <consortium name="Ensembl"/>
        </authorList>
    </citation>
    <scope>IDENTIFICATION</scope>
</reference>